<dbReference type="Gene3D" id="3.40.50.620">
    <property type="entry name" value="HUPs"/>
    <property type="match status" value="1"/>
</dbReference>
<reference evidence="3 4" key="1">
    <citation type="submission" date="2021-08" db="EMBL/GenBank/DDBJ databases">
        <title>Draft genome sequence of Spirulina subsalsa with high tolerance to salinity and hype-accumulation of phycocyanin.</title>
        <authorList>
            <person name="Pei H."/>
            <person name="Jiang L."/>
        </authorList>
    </citation>
    <scope>NUCLEOTIDE SEQUENCE [LARGE SCALE GENOMIC DNA]</scope>
    <source>
        <strain evidence="3 4">FACHB-351</strain>
    </source>
</reference>
<dbReference type="PANTHER" id="PTHR30336">
    <property type="entry name" value="INNER MEMBRANE PROTEIN, PROBABLE PERMEASE"/>
    <property type="match status" value="1"/>
</dbReference>
<accession>A0ABT3L0D1</accession>
<gene>
    <name evidence="3" type="ORF">K4A83_01560</name>
</gene>
<protein>
    <submittedName>
        <fullName evidence="3">YdcF family protein</fullName>
    </submittedName>
</protein>
<feature type="transmembrane region" description="Helical" evidence="1">
    <location>
        <begin position="61"/>
        <end position="83"/>
    </location>
</feature>
<dbReference type="InterPro" id="IPR003848">
    <property type="entry name" value="DUF218"/>
</dbReference>
<keyword evidence="4" id="KW-1185">Reference proteome</keyword>
<dbReference type="CDD" id="cd06259">
    <property type="entry name" value="YdcF-like"/>
    <property type="match status" value="1"/>
</dbReference>
<dbReference type="Proteomes" id="UP001526426">
    <property type="component" value="Unassembled WGS sequence"/>
</dbReference>
<name>A0ABT3L0D1_9CYAN</name>
<sequence>MFELLTSTLLLLLIGVFLYYLLAKVIPKAALTVIGVGFILAVIAIAFISPTYTPVAVLWKVMSIPLTPLGLSLLLILSSVFKINKKGEIKQPAPALLWTALIILILSSNPLISYQIARAIELETIQVEQQKREACVQDCPEPLTPEPFQVGPAIVLLGQGSTEPNLGYRTQIQLTATGSRILYTAQLFRQQRELGSFPIVIVCASPRRNIQGSAEQIDEARDISIVLERLGVPESAIYPETVGLNLRTNALEVQRILSTQLGEDTPTILLVTSALQIRRAAQTFREVGMRVIPRPTDFQTFEGEEGARRRITLADLIPSIQALEITTNVIEEYLATIYYFLRGWLSPIVF</sequence>
<keyword evidence="1" id="KW-1133">Transmembrane helix</keyword>
<feature type="transmembrane region" description="Helical" evidence="1">
    <location>
        <begin position="95"/>
        <end position="117"/>
    </location>
</feature>
<evidence type="ECO:0000313" key="4">
    <source>
        <dbReference type="Proteomes" id="UP001526426"/>
    </source>
</evidence>
<evidence type="ECO:0000256" key="1">
    <source>
        <dbReference type="SAM" id="Phobius"/>
    </source>
</evidence>
<dbReference type="PANTHER" id="PTHR30336:SF4">
    <property type="entry name" value="ENVELOPE BIOGENESIS FACTOR ELYC"/>
    <property type="match status" value="1"/>
</dbReference>
<dbReference type="InterPro" id="IPR014729">
    <property type="entry name" value="Rossmann-like_a/b/a_fold"/>
</dbReference>
<feature type="domain" description="DUF218" evidence="2">
    <location>
        <begin position="153"/>
        <end position="335"/>
    </location>
</feature>
<evidence type="ECO:0000313" key="3">
    <source>
        <dbReference type="EMBL" id="MCW6034961.1"/>
    </source>
</evidence>
<comment type="caution">
    <text evidence="3">The sequence shown here is derived from an EMBL/GenBank/DDBJ whole genome shotgun (WGS) entry which is preliminary data.</text>
</comment>
<feature type="transmembrane region" description="Helical" evidence="1">
    <location>
        <begin position="6"/>
        <end position="22"/>
    </location>
</feature>
<keyword evidence="1" id="KW-0812">Transmembrane</keyword>
<evidence type="ECO:0000259" key="2">
    <source>
        <dbReference type="Pfam" id="PF02698"/>
    </source>
</evidence>
<dbReference type="EMBL" id="JAIHOM010000005">
    <property type="protein sequence ID" value="MCW6034961.1"/>
    <property type="molecule type" value="Genomic_DNA"/>
</dbReference>
<dbReference type="RefSeq" id="WP_265262621.1">
    <property type="nucleotide sequence ID" value="NZ_JAIHOM010000005.1"/>
</dbReference>
<dbReference type="InterPro" id="IPR051599">
    <property type="entry name" value="Cell_Envelope_Assoc"/>
</dbReference>
<keyword evidence="1" id="KW-0472">Membrane</keyword>
<proteinExistence type="predicted"/>
<organism evidence="3 4">
    <name type="scientific">Spirulina subsalsa FACHB-351</name>
    <dbReference type="NCBI Taxonomy" id="234711"/>
    <lineage>
        <taxon>Bacteria</taxon>
        <taxon>Bacillati</taxon>
        <taxon>Cyanobacteriota</taxon>
        <taxon>Cyanophyceae</taxon>
        <taxon>Spirulinales</taxon>
        <taxon>Spirulinaceae</taxon>
        <taxon>Spirulina</taxon>
    </lineage>
</organism>
<feature type="transmembrane region" description="Helical" evidence="1">
    <location>
        <begin position="29"/>
        <end position="49"/>
    </location>
</feature>
<dbReference type="Pfam" id="PF02698">
    <property type="entry name" value="DUF218"/>
    <property type="match status" value="1"/>
</dbReference>